<accession>A0A5A7SGN3</accession>
<keyword evidence="3" id="KW-1185">Reference proteome</keyword>
<comment type="caution">
    <text evidence="2">The sequence shown here is derived from an EMBL/GenBank/DDBJ whole genome shotgun (WGS) entry which is preliminary data.</text>
</comment>
<sequence length="230" mass="23306">MVSSRAAVCAGVASALIVLTAGCGSSISGTAVSQSVGTTRHLSAALGSMLLESAKFPPQYAALKLAQPEAAQASEDLSGVAIGAKVDPGGCKPPQQDRTANGTAVVVGTDAATRATISVELLRTDSPLSVLRDQVGQCLDLTAEKNGVTSTVHTEVQPPPPSDADDTMAFTRTVSSGSGVTQVKQSMLTLIGQIGDVRTSATYMSFGAGQPDTAALDQVFTDALARVRDA</sequence>
<organism evidence="2 3">
    <name type="scientific">Antrihabitans cavernicola</name>
    <dbReference type="NCBI Taxonomy" id="2495913"/>
    <lineage>
        <taxon>Bacteria</taxon>
        <taxon>Bacillati</taxon>
        <taxon>Actinomycetota</taxon>
        <taxon>Actinomycetes</taxon>
        <taxon>Mycobacteriales</taxon>
        <taxon>Nocardiaceae</taxon>
        <taxon>Antrihabitans</taxon>
    </lineage>
</organism>
<dbReference type="PROSITE" id="PS51257">
    <property type="entry name" value="PROKAR_LIPOPROTEIN"/>
    <property type="match status" value="1"/>
</dbReference>
<dbReference type="AlphaFoldDB" id="A0A5A7SGN3"/>
<dbReference type="RefSeq" id="WP_149429716.1">
    <property type="nucleotide sequence ID" value="NZ_VLNY01000003.1"/>
</dbReference>
<dbReference type="Proteomes" id="UP000322244">
    <property type="component" value="Unassembled WGS sequence"/>
</dbReference>
<reference evidence="2 3" key="1">
    <citation type="submission" date="2019-07" db="EMBL/GenBank/DDBJ databases">
        <title>Rhodococcus cavernicolus sp. nov., isolated from a cave.</title>
        <authorList>
            <person name="Lee S.D."/>
        </authorList>
    </citation>
    <scope>NUCLEOTIDE SEQUENCE [LARGE SCALE GENOMIC DNA]</scope>
    <source>
        <strain evidence="2 3">C1-24</strain>
    </source>
</reference>
<dbReference type="OrthoDB" id="4762219at2"/>
<feature type="chain" id="PRO_5038641204" evidence="1">
    <location>
        <begin position="22"/>
        <end position="230"/>
    </location>
</feature>
<name>A0A5A7SGN3_9NOCA</name>
<evidence type="ECO:0000313" key="2">
    <source>
        <dbReference type="EMBL" id="KAA0023371.1"/>
    </source>
</evidence>
<feature type="signal peptide" evidence="1">
    <location>
        <begin position="1"/>
        <end position="21"/>
    </location>
</feature>
<dbReference type="EMBL" id="VLNY01000003">
    <property type="protein sequence ID" value="KAA0023371.1"/>
    <property type="molecule type" value="Genomic_DNA"/>
</dbReference>
<evidence type="ECO:0000313" key="3">
    <source>
        <dbReference type="Proteomes" id="UP000322244"/>
    </source>
</evidence>
<proteinExistence type="predicted"/>
<evidence type="ECO:0000256" key="1">
    <source>
        <dbReference type="SAM" id="SignalP"/>
    </source>
</evidence>
<gene>
    <name evidence="2" type="ORF">FOY51_08145</name>
</gene>
<protein>
    <submittedName>
        <fullName evidence="2">Sensor domain-containing protein</fullName>
    </submittedName>
</protein>
<keyword evidence="1" id="KW-0732">Signal</keyword>